<evidence type="ECO:0000313" key="4">
    <source>
        <dbReference type="Proteomes" id="UP000644610"/>
    </source>
</evidence>
<feature type="compositionally biased region" description="Low complexity" evidence="1">
    <location>
        <begin position="40"/>
        <end position="49"/>
    </location>
</feature>
<keyword evidence="4" id="KW-1185">Reference proteome</keyword>
<organism evidence="3 4">
    <name type="scientific">Planotetraspora silvatica</name>
    <dbReference type="NCBI Taxonomy" id="234614"/>
    <lineage>
        <taxon>Bacteria</taxon>
        <taxon>Bacillati</taxon>
        <taxon>Actinomycetota</taxon>
        <taxon>Actinomycetes</taxon>
        <taxon>Streptosporangiales</taxon>
        <taxon>Streptosporangiaceae</taxon>
        <taxon>Planotetraspora</taxon>
    </lineage>
</organism>
<keyword evidence="2" id="KW-0732">Signal</keyword>
<dbReference type="PROSITE" id="PS51257">
    <property type="entry name" value="PROKAR_LIPOPROTEIN"/>
    <property type="match status" value="1"/>
</dbReference>
<evidence type="ECO:0008006" key="5">
    <source>
        <dbReference type="Google" id="ProtNLM"/>
    </source>
</evidence>
<evidence type="ECO:0000256" key="1">
    <source>
        <dbReference type="SAM" id="MobiDB-lite"/>
    </source>
</evidence>
<dbReference type="EMBL" id="BOOQ01000009">
    <property type="protein sequence ID" value="GII45162.1"/>
    <property type="molecule type" value="Genomic_DNA"/>
</dbReference>
<dbReference type="AlphaFoldDB" id="A0A8J3UK33"/>
<gene>
    <name evidence="3" type="ORF">Psi02_15860</name>
</gene>
<name>A0A8J3UK33_9ACTN</name>
<reference evidence="3" key="1">
    <citation type="submission" date="2021-01" db="EMBL/GenBank/DDBJ databases">
        <title>Whole genome shotgun sequence of Planotetraspora silvatica NBRC 100141.</title>
        <authorList>
            <person name="Komaki H."/>
            <person name="Tamura T."/>
        </authorList>
    </citation>
    <scope>NUCLEOTIDE SEQUENCE</scope>
    <source>
        <strain evidence="3">NBRC 100141</strain>
    </source>
</reference>
<evidence type="ECO:0000313" key="3">
    <source>
        <dbReference type="EMBL" id="GII45162.1"/>
    </source>
</evidence>
<comment type="caution">
    <text evidence="3">The sequence shown here is derived from an EMBL/GenBank/DDBJ whole genome shotgun (WGS) entry which is preliminary data.</text>
</comment>
<feature type="signal peptide" evidence="2">
    <location>
        <begin position="1"/>
        <end position="20"/>
    </location>
</feature>
<proteinExistence type="predicted"/>
<protein>
    <recommendedName>
        <fullName evidence="5">DUF3060 domain-containing protein</fullName>
    </recommendedName>
</protein>
<sequence length="184" mass="18889">MRTRLTIPAHVSLVRFAAAAAAAVALLAGCGSGEEPTQRSAAASSNSASTPEVALASPLPPEASTSPASPKAANGTDLAACKDADCEVEVRPGDRLKIDAKFGLDSITVKSLGRDEIRLALQGSSGGLHVDGRNVSVNSSCTNGRCHDEGEVSLTTERPGRINTIQLRLAEVASDHAILVLLPK</sequence>
<dbReference type="Proteomes" id="UP000644610">
    <property type="component" value="Unassembled WGS sequence"/>
</dbReference>
<feature type="chain" id="PRO_5038547647" description="DUF3060 domain-containing protein" evidence="2">
    <location>
        <begin position="21"/>
        <end position="184"/>
    </location>
</feature>
<feature type="region of interest" description="Disordered" evidence="1">
    <location>
        <begin position="35"/>
        <end position="75"/>
    </location>
</feature>
<accession>A0A8J3UK33</accession>
<evidence type="ECO:0000256" key="2">
    <source>
        <dbReference type="SAM" id="SignalP"/>
    </source>
</evidence>